<organism evidence="1 2">
    <name type="scientific">Brachionus calyciflorus</name>
    <dbReference type="NCBI Taxonomy" id="104777"/>
    <lineage>
        <taxon>Eukaryota</taxon>
        <taxon>Metazoa</taxon>
        <taxon>Spiralia</taxon>
        <taxon>Gnathifera</taxon>
        <taxon>Rotifera</taxon>
        <taxon>Eurotatoria</taxon>
        <taxon>Monogononta</taxon>
        <taxon>Pseudotrocha</taxon>
        <taxon>Ploima</taxon>
        <taxon>Brachionidae</taxon>
        <taxon>Brachionus</taxon>
    </lineage>
</organism>
<evidence type="ECO:0000313" key="1">
    <source>
        <dbReference type="EMBL" id="CAF0706249.1"/>
    </source>
</evidence>
<proteinExistence type="predicted"/>
<dbReference type="PANTHER" id="PTHR33332">
    <property type="entry name" value="REVERSE TRANSCRIPTASE DOMAIN-CONTAINING PROTEIN"/>
    <property type="match status" value="1"/>
</dbReference>
<keyword evidence="2" id="KW-1185">Reference proteome</keyword>
<name>A0A813M2G6_9BILA</name>
<accession>A0A813M2G6</accession>
<reference evidence="1" key="1">
    <citation type="submission" date="2021-02" db="EMBL/GenBank/DDBJ databases">
        <authorList>
            <person name="Nowell W R."/>
        </authorList>
    </citation>
    <scope>NUCLEOTIDE SEQUENCE</scope>
    <source>
        <strain evidence="1">Ploen Becks lab</strain>
    </source>
</reference>
<sequence>MNGSPQLQHDLHMLTEWANQWSNLVKCKPMYLGRNRLKNEYHVTNGLWKTMEENGLGVTVTNDLKWNKQCTNAAAKTNRIRGQIKNSCDYLDCRSIKLLYTAHVEYAVNMCCPSFKTDISILERVQRRATKLVKSIKDKTYEERLEILKLQSFEERRLRGV</sequence>
<comment type="caution">
    <text evidence="1">The sequence shown here is derived from an EMBL/GenBank/DDBJ whole genome shotgun (WGS) entry which is preliminary data.</text>
</comment>
<gene>
    <name evidence="1" type="ORF">OXX778_LOCUS342</name>
</gene>
<dbReference type="AlphaFoldDB" id="A0A813M2G6"/>
<evidence type="ECO:0000313" key="2">
    <source>
        <dbReference type="Proteomes" id="UP000663879"/>
    </source>
</evidence>
<evidence type="ECO:0008006" key="3">
    <source>
        <dbReference type="Google" id="ProtNLM"/>
    </source>
</evidence>
<protein>
    <recommendedName>
        <fullName evidence="3">Endonuclease-reverse transcriptase</fullName>
    </recommendedName>
</protein>
<dbReference type="Proteomes" id="UP000663879">
    <property type="component" value="Unassembled WGS sequence"/>
</dbReference>
<dbReference type="EMBL" id="CAJNOC010000016">
    <property type="protein sequence ID" value="CAF0706249.1"/>
    <property type="molecule type" value="Genomic_DNA"/>
</dbReference>
<dbReference type="OrthoDB" id="9185178at2759"/>